<evidence type="ECO:0000259" key="4">
    <source>
        <dbReference type="PROSITE" id="PS51719"/>
    </source>
</evidence>
<dbReference type="OMA" id="EAPILCK"/>
<evidence type="ECO:0000256" key="1">
    <source>
        <dbReference type="ARBA" id="ARBA00022741"/>
    </source>
</evidence>
<gene>
    <name evidence="5" type="ORF">RF11_15238</name>
</gene>
<protein>
    <submittedName>
        <fullName evidence="5">Septin-8-A</fullName>
    </submittedName>
</protein>
<dbReference type="InterPro" id="IPR016491">
    <property type="entry name" value="Septin"/>
</dbReference>
<dbReference type="Proteomes" id="UP000031668">
    <property type="component" value="Unassembled WGS sequence"/>
</dbReference>
<dbReference type="InterPro" id="IPR027417">
    <property type="entry name" value="P-loop_NTPase"/>
</dbReference>
<comment type="caution">
    <text evidence="5">The sequence shown here is derived from an EMBL/GenBank/DDBJ whole genome shotgun (WGS) entry which is preliminary data.</text>
</comment>
<proteinExistence type="inferred from homology"/>
<reference evidence="5 6" key="1">
    <citation type="journal article" date="2014" name="Genome Biol. Evol.">
        <title>The genome of the myxosporean Thelohanellus kitauei shows adaptations to nutrient acquisition within its fish host.</title>
        <authorList>
            <person name="Yang Y."/>
            <person name="Xiong J."/>
            <person name="Zhou Z."/>
            <person name="Huo F."/>
            <person name="Miao W."/>
            <person name="Ran C."/>
            <person name="Liu Y."/>
            <person name="Zhang J."/>
            <person name="Feng J."/>
            <person name="Wang M."/>
            <person name="Wang M."/>
            <person name="Wang L."/>
            <person name="Yao B."/>
        </authorList>
    </citation>
    <scope>NUCLEOTIDE SEQUENCE [LARGE SCALE GENOMIC DNA]</scope>
    <source>
        <strain evidence="5">Wuqing</strain>
    </source>
</reference>
<dbReference type="InterPro" id="IPR030379">
    <property type="entry name" value="G_SEPTIN_dom"/>
</dbReference>
<evidence type="ECO:0000256" key="2">
    <source>
        <dbReference type="ARBA" id="ARBA00023134"/>
    </source>
</evidence>
<name>A0A0C2MYP7_THEKT</name>
<dbReference type="PIRSF" id="PIRSF006698">
    <property type="entry name" value="Septin"/>
    <property type="match status" value="1"/>
</dbReference>
<evidence type="ECO:0000256" key="3">
    <source>
        <dbReference type="RuleBase" id="RU004560"/>
    </source>
</evidence>
<comment type="similarity">
    <text evidence="3">Belongs to the TRAFAC class TrmE-Era-EngA-EngB-Septin-like GTPase superfamily. Septin GTPase family.</text>
</comment>
<organism evidence="5 6">
    <name type="scientific">Thelohanellus kitauei</name>
    <name type="common">Myxosporean</name>
    <dbReference type="NCBI Taxonomy" id="669202"/>
    <lineage>
        <taxon>Eukaryota</taxon>
        <taxon>Metazoa</taxon>
        <taxon>Cnidaria</taxon>
        <taxon>Myxozoa</taxon>
        <taxon>Myxosporea</taxon>
        <taxon>Bivalvulida</taxon>
        <taxon>Platysporina</taxon>
        <taxon>Myxobolidae</taxon>
        <taxon>Thelohanellus</taxon>
    </lineage>
</organism>
<keyword evidence="6" id="KW-1185">Reference proteome</keyword>
<dbReference type="OrthoDB" id="416553at2759"/>
<keyword evidence="1 3" id="KW-0547">Nucleotide-binding</keyword>
<dbReference type="AlphaFoldDB" id="A0A0C2MYP7"/>
<dbReference type="EMBL" id="JWZT01003445">
    <property type="protein sequence ID" value="KII66772.1"/>
    <property type="molecule type" value="Genomic_DNA"/>
</dbReference>
<feature type="domain" description="Septin-type G" evidence="4">
    <location>
        <begin position="41"/>
        <end position="307"/>
    </location>
</feature>
<dbReference type="GO" id="GO:0005525">
    <property type="term" value="F:GTP binding"/>
    <property type="evidence" value="ECO:0007669"/>
    <property type="project" value="UniProtKB-KW"/>
</dbReference>
<evidence type="ECO:0000313" key="5">
    <source>
        <dbReference type="EMBL" id="KII66772.1"/>
    </source>
</evidence>
<dbReference type="Gene3D" id="3.40.50.300">
    <property type="entry name" value="P-loop containing nucleotide triphosphate hydrolases"/>
    <property type="match status" value="1"/>
</dbReference>
<dbReference type="Pfam" id="PF00735">
    <property type="entry name" value="Septin"/>
    <property type="match status" value="1"/>
</dbReference>
<keyword evidence="2 3" id="KW-0342">GTP-binding</keyword>
<dbReference type="PROSITE" id="PS51719">
    <property type="entry name" value="G_SEPTIN"/>
    <property type="match status" value="1"/>
</dbReference>
<evidence type="ECO:0000313" key="6">
    <source>
        <dbReference type="Proteomes" id="UP000031668"/>
    </source>
</evidence>
<sequence>MGKEELDCFRQLGPSGRTLTPASNIGINTLPDQFVNIELTKGFTFNLMCVGVSGIGKTTLLRSLFRINLQDDSHPTRSNDVLLTERELSLSEASVSLRVKLIESRGFGDQINKSDNSRNVVKYIEEKFESYYREESRVCRQLDKVGDGLVHACIYMLEPTGASLSTLDIITLKELQTRVNVILVIGKSDSLTPSELKDFKKRIMEELLEKGVELYKCPTDDPTVSTKNCELNLHIPFAVVASTEEMLINNQLCRVRKYPWGSVNVDDESHCEFTHLREALLRNNLYHLIQTTHSKFFYRFRAEQLSKDKPTGDSLYELK</sequence>
<dbReference type="PANTHER" id="PTHR18884">
    <property type="entry name" value="SEPTIN"/>
    <property type="match status" value="1"/>
</dbReference>
<dbReference type="CDD" id="cd01850">
    <property type="entry name" value="CDC_Septin"/>
    <property type="match status" value="1"/>
</dbReference>
<accession>A0A0C2MYP7</accession>
<dbReference type="SUPFAM" id="SSF52540">
    <property type="entry name" value="P-loop containing nucleoside triphosphate hydrolases"/>
    <property type="match status" value="1"/>
</dbReference>